<evidence type="ECO:0000256" key="5">
    <source>
        <dbReference type="ARBA" id="ARBA00022679"/>
    </source>
</evidence>
<keyword evidence="8 11" id="KW-0067">ATP-binding</keyword>
<dbReference type="UniPathway" id="UPA00253">
    <property type="reaction ID" value="UER00332"/>
</dbReference>
<keyword evidence="5 11" id="KW-0808">Transferase</keyword>
<dbReference type="NCBIfam" id="TIGR00125">
    <property type="entry name" value="cyt_tran_rel"/>
    <property type="match status" value="1"/>
</dbReference>
<evidence type="ECO:0000256" key="6">
    <source>
        <dbReference type="ARBA" id="ARBA00022695"/>
    </source>
</evidence>
<comment type="catalytic activity">
    <reaction evidence="10 11">
        <text>nicotinate beta-D-ribonucleotide + ATP + H(+) = deamido-NAD(+) + diphosphate</text>
        <dbReference type="Rhea" id="RHEA:22860"/>
        <dbReference type="ChEBI" id="CHEBI:15378"/>
        <dbReference type="ChEBI" id="CHEBI:30616"/>
        <dbReference type="ChEBI" id="CHEBI:33019"/>
        <dbReference type="ChEBI" id="CHEBI:57502"/>
        <dbReference type="ChEBI" id="CHEBI:58437"/>
        <dbReference type="EC" id="2.7.7.18"/>
    </reaction>
</comment>
<feature type="domain" description="Cytidyltransferase-like" evidence="12">
    <location>
        <begin position="7"/>
        <end position="175"/>
    </location>
</feature>
<evidence type="ECO:0000256" key="1">
    <source>
        <dbReference type="ARBA" id="ARBA00002324"/>
    </source>
</evidence>
<reference evidence="13 14" key="1">
    <citation type="journal article" date="2014" name="Mol. Biol. Evol.">
        <title>Massive expansion of Ubiquitination-related gene families within the Chlamydiae.</title>
        <authorList>
            <person name="Domman D."/>
            <person name="Collingro A."/>
            <person name="Lagkouvardos I."/>
            <person name="Gehre L."/>
            <person name="Weinmaier T."/>
            <person name="Rattei T."/>
            <person name="Subtil A."/>
            <person name="Horn M."/>
        </authorList>
    </citation>
    <scope>NUCLEOTIDE SEQUENCE [LARGE SCALE GENOMIC DNA]</scope>
    <source>
        <strain evidence="13 14">OEW1</strain>
    </source>
</reference>
<comment type="function">
    <text evidence="1 11">Catalyzes the reversible adenylation of nicotinate mononucleotide (NaMN) to nicotinic acid adenine dinucleotide (NaAD).</text>
</comment>
<evidence type="ECO:0000313" key="14">
    <source>
        <dbReference type="Proteomes" id="UP000031307"/>
    </source>
</evidence>
<dbReference type="PATRIC" id="fig|83552.4.peg.845"/>
<evidence type="ECO:0000313" key="13">
    <source>
        <dbReference type="EMBL" id="KIA77955.1"/>
    </source>
</evidence>
<dbReference type="InterPro" id="IPR014729">
    <property type="entry name" value="Rossmann-like_a/b/a_fold"/>
</dbReference>
<evidence type="ECO:0000256" key="4">
    <source>
        <dbReference type="ARBA" id="ARBA00022642"/>
    </source>
</evidence>
<evidence type="ECO:0000256" key="2">
    <source>
        <dbReference type="ARBA" id="ARBA00005019"/>
    </source>
</evidence>
<evidence type="ECO:0000256" key="8">
    <source>
        <dbReference type="ARBA" id="ARBA00022840"/>
    </source>
</evidence>
<dbReference type="GO" id="GO:0005524">
    <property type="term" value="F:ATP binding"/>
    <property type="evidence" value="ECO:0007669"/>
    <property type="project" value="UniProtKB-KW"/>
</dbReference>
<evidence type="ECO:0000256" key="10">
    <source>
        <dbReference type="ARBA" id="ARBA00048721"/>
    </source>
</evidence>
<dbReference type="EC" id="2.7.7.18" evidence="11"/>
<evidence type="ECO:0000259" key="12">
    <source>
        <dbReference type="Pfam" id="PF01467"/>
    </source>
</evidence>
<dbReference type="AlphaFoldDB" id="A0A0C1CAD9"/>
<dbReference type="GO" id="GO:0009435">
    <property type="term" value="P:NAD+ biosynthetic process"/>
    <property type="evidence" value="ECO:0007669"/>
    <property type="project" value="UniProtKB-UniRule"/>
</dbReference>
<protein>
    <recommendedName>
        <fullName evidence="11">Probable nicotinate-nucleotide adenylyltransferase</fullName>
        <ecNumber evidence="11">2.7.7.18</ecNumber>
    </recommendedName>
    <alternativeName>
        <fullName evidence="11">Deamido-NAD(+) diphosphorylase</fullName>
    </alternativeName>
    <alternativeName>
        <fullName evidence="11">Deamido-NAD(+) pyrophosphorylase</fullName>
    </alternativeName>
    <alternativeName>
        <fullName evidence="11">Nicotinate mononucleotide adenylyltransferase</fullName>
        <shortName evidence="11">NaMN adenylyltransferase</shortName>
    </alternativeName>
</protein>
<dbReference type="EMBL" id="JSAM01000051">
    <property type="protein sequence ID" value="KIA77955.1"/>
    <property type="molecule type" value="Genomic_DNA"/>
</dbReference>
<comment type="similarity">
    <text evidence="3 11">Belongs to the NadD family.</text>
</comment>
<proteinExistence type="inferred from homology"/>
<dbReference type="RefSeq" id="WP_006340840.1">
    <property type="nucleotide sequence ID" value="NZ_JASBUT010000014.1"/>
</dbReference>
<dbReference type="NCBIfam" id="NF000840">
    <property type="entry name" value="PRK00071.1-3"/>
    <property type="match status" value="1"/>
</dbReference>
<evidence type="ECO:0000256" key="3">
    <source>
        <dbReference type="ARBA" id="ARBA00009014"/>
    </source>
</evidence>
<evidence type="ECO:0000256" key="11">
    <source>
        <dbReference type="HAMAP-Rule" id="MF_00244"/>
    </source>
</evidence>
<keyword evidence="9 11" id="KW-0520">NAD</keyword>
<keyword evidence="7 11" id="KW-0547">Nucleotide-binding</keyword>
<dbReference type="NCBIfam" id="TIGR00482">
    <property type="entry name" value="nicotinate (nicotinamide) nucleotide adenylyltransferase"/>
    <property type="match status" value="1"/>
</dbReference>
<evidence type="ECO:0000256" key="7">
    <source>
        <dbReference type="ARBA" id="ARBA00022741"/>
    </source>
</evidence>
<dbReference type="OMA" id="WIMGADS"/>
<sequence length="205" mass="23493">MVEKIGIYGGTFDPIHFGHLNLAIQLMEKHDLAEVWFCPARINPHKLDKQVVDSQHRLAMVAMAIEPISKFKLLDIETKKEGPSYTVDTLRFLHAQEMLRSHPRQLHLLMGDDHLAAFFKWKEPEQIVQFAPPLVGCRQEGCCWEGGDDPISQAISKGMTITPVMEISSTEIRARIAKGLYCGHWVPEKVLDYIEKYQLYSKDTY</sequence>
<keyword evidence="4 11" id="KW-0662">Pyridine nucleotide biosynthesis</keyword>
<dbReference type="InterPro" id="IPR004821">
    <property type="entry name" value="Cyt_trans-like"/>
</dbReference>
<dbReference type="Proteomes" id="UP000031307">
    <property type="component" value="Unassembled WGS sequence"/>
</dbReference>
<organism evidence="13 14">
    <name type="scientific">Parachlamydia acanthamoebae</name>
    <dbReference type="NCBI Taxonomy" id="83552"/>
    <lineage>
        <taxon>Bacteria</taxon>
        <taxon>Pseudomonadati</taxon>
        <taxon>Chlamydiota</taxon>
        <taxon>Chlamydiia</taxon>
        <taxon>Parachlamydiales</taxon>
        <taxon>Parachlamydiaceae</taxon>
        <taxon>Parachlamydia</taxon>
    </lineage>
</organism>
<name>A0A0C1CAD9_9BACT</name>
<dbReference type="PANTHER" id="PTHR39321:SF3">
    <property type="entry name" value="PHOSPHOPANTETHEINE ADENYLYLTRANSFERASE"/>
    <property type="match status" value="1"/>
</dbReference>
<comment type="caution">
    <text evidence="13">The sequence shown here is derived from an EMBL/GenBank/DDBJ whole genome shotgun (WGS) entry which is preliminary data.</text>
</comment>
<gene>
    <name evidence="11 13" type="primary">nadD</name>
    <name evidence="13" type="ORF">DB43_FG00140</name>
</gene>
<dbReference type="InterPro" id="IPR005248">
    <property type="entry name" value="NadD/NMNAT"/>
</dbReference>
<evidence type="ECO:0000256" key="9">
    <source>
        <dbReference type="ARBA" id="ARBA00023027"/>
    </source>
</evidence>
<dbReference type="HAMAP" id="MF_00244">
    <property type="entry name" value="NaMN_adenylyltr"/>
    <property type="match status" value="1"/>
</dbReference>
<dbReference type="SUPFAM" id="SSF52374">
    <property type="entry name" value="Nucleotidylyl transferase"/>
    <property type="match status" value="1"/>
</dbReference>
<keyword evidence="6 11" id="KW-0548">Nucleotidyltransferase</keyword>
<dbReference type="Pfam" id="PF01467">
    <property type="entry name" value="CTP_transf_like"/>
    <property type="match status" value="1"/>
</dbReference>
<accession>A0A0C1CAD9</accession>
<dbReference type="Gene3D" id="3.40.50.620">
    <property type="entry name" value="HUPs"/>
    <property type="match status" value="1"/>
</dbReference>
<dbReference type="GO" id="GO:0004515">
    <property type="term" value="F:nicotinate-nucleotide adenylyltransferase activity"/>
    <property type="evidence" value="ECO:0007669"/>
    <property type="project" value="UniProtKB-UniRule"/>
</dbReference>
<comment type="pathway">
    <text evidence="2 11">Cofactor biosynthesis; NAD(+) biosynthesis; deamido-NAD(+) from nicotinate D-ribonucleotide: step 1/1.</text>
</comment>
<dbReference type="PANTHER" id="PTHR39321">
    <property type="entry name" value="NICOTINATE-NUCLEOTIDE ADENYLYLTRANSFERASE-RELATED"/>
    <property type="match status" value="1"/>
</dbReference>
<dbReference type="CDD" id="cd02165">
    <property type="entry name" value="NMNAT"/>
    <property type="match status" value="1"/>
</dbReference>